<dbReference type="GO" id="GO:0016787">
    <property type="term" value="F:hydrolase activity"/>
    <property type="evidence" value="ECO:0007669"/>
    <property type="project" value="UniProtKB-KW"/>
</dbReference>
<evidence type="ECO:0000259" key="3">
    <source>
        <dbReference type="PROSITE" id="PS50056"/>
    </source>
</evidence>
<dbReference type="EMBL" id="AZHX01000356">
    <property type="protein sequence ID" value="ETX07847.1"/>
    <property type="molecule type" value="Genomic_DNA"/>
</dbReference>
<evidence type="ECO:0000256" key="1">
    <source>
        <dbReference type="ARBA" id="ARBA00022801"/>
    </source>
</evidence>
<name>W4ME07_9BACT</name>
<feature type="domain" description="Tyrosine-protein phosphatase" evidence="2">
    <location>
        <begin position="51"/>
        <end position="195"/>
    </location>
</feature>
<dbReference type="InterPro" id="IPR000387">
    <property type="entry name" value="Tyr_Pase_dom"/>
</dbReference>
<dbReference type="PANTHER" id="PTHR46274:SF6">
    <property type="entry name" value="TYR_PHOSPHATASE_2 DOMAIN-CONTAINING PROTEIN"/>
    <property type="match status" value="1"/>
</dbReference>
<reference evidence="4 5" key="1">
    <citation type="journal article" date="2014" name="Nature">
        <title>An environmental bacterial taxon with a large and distinct metabolic repertoire.</title>
        <authorList>
            <person name="Wilson M.C."/>
            <person name="Mori T."/>
            <person name="Ruckert C."/>
            <person name="Uria A.R."/>
            <person name="Helf M.J."/>
            <person name="Takada K."/>
            <person name="Gernert C."/>
            <person name="Steffens U.A."/>
            <person name="Heycke N."/>
            <person name="Schmitt S."/>
            <person name="Rinke C."/>
            <person name="Helfrich E.J."/>
            <person name="Brachmann A.O."/>
            <person name="Gurgui C."/>
            <person name="Wakimoto T."/>
            <person name="Kracht M."/>
            <person name="Crusemann M."/>
            <person name="Hentschel U."/>
            <person name="Abe I."/>
            <person name="Matsunaga S."/>
            <person name="Kalinowski J."/>
            <person name="Takeyama H."/>
            <person name="Piel J."/>
        </authorList>
    </citation>
    <scope>NUCLEOTIDE SEQUENCE [LARGE SCALE GENOMIC DNA]</scope>
    <source>
        <strain evidence="5">TSY2</strain>
    </source>
</reference>
<dbReference type="Proteomes" id="UP000019140">
    <property type="component" value="Unassembled WGS sequence"/>
</dbReference>
<dbReference type="Pfam" id="PF22785">
    <property type="entry name" value="Tc-R-P"/>
    <property type="match status" value="1"/>
</dbReference>
<keyword evidence="1" id="KW-0378">Hydrolase</keyword>
<proteinExistence type="predicted"/>
<evidence type="ECO:0000313" key="4">
    <source>
        <dbReference type="EMBL" id="ETX07847.1"/>
    </source>
</evidence>
<comment type="caution">
    <text evidence="4">The sequence shown here is derived from an EMBL/GenBank/DDBJ whole genome shotgun (WGS) entry which is preliminary data.</text>
</comment>
<sequence length="203" mass="23421">MTTQSGNHLPYPLKMAWRHLPPTVKWSLRRAQDVSLLLTRSYRGLIRALNWWDAIDEHFFLGGALMFDDIERLQQQGVGAVVNLCAERQDDEQRLAEAKMVYLWLPVLDMCAPSFEQIEQGMRWIQHQRQRNHVIYVHCAAGVGRSATLLACWYIYNRGLSTTEALQHIKSKHPQISLTRLQLHRLNGFAQSLQSPPVETPPL</sequence>
<dbReference type="FunFam" id="3.90.190.10:FF:000157">
    <property type="entry name" value="Protein-tyrosine phosphatase"/>
    <property type="match status" value="1"/>
</dbReference>
<protein>
    <submittedName>
        <fullName evidence="4">Uncharacterized protein</fullName>
    </submittedName>
</protein>
<organism evidence="4 5">
    <name type="scientific">Candidatus Entotheonella gemina</name>
    <dbReference type="NCBI Taxonomy" id="1429439"/>
    <lineage>
        <taxon>Bacteria</taxon>
        <taxon>Pseudomonadati</taxon>
        <taxon>Nitrospinota/Tectimicrobiota group</taxon>
        <taxon>Candidatus Tectimicrobiota</taxon>
        <taxon>Candidatus Entotheonellia</taxon>
        <taxon>Candidatus Entotheonellales</taxon>
        <taxon>Candidatus Entotheonellaceae</taxon>
        <taxon>Candidatus Entotheonella</taxon>
    </lineage>
</organism>
<dbReference type="HOGENOM" id="CLU_047330_0_1_7"/>
<dbReference type="PROSITE" id="PS50056">
    <property type="entry name" value="TYR_PHOSPHATASE_2"/>
    <property type="match status" value="1"/>
</dbReference>
<evidence type="ECO:0000259" key="2">
    <source>
        <dbReference type="PROSITE" id="PS50054"/>
    </source>
</evidence>
<dbReference type="PROSITE" id="PS00383">
    <property type="entry name" value="TYR_PHOSPHATASE_1"/>
    <property type="match status" value="1"/>
</dbReference>
<dbReference type="SMART" id="SM00195">
    <property type="entry name" value="DSPc"/>
    <property type="match status" value="1"/>
</dbReference>
<evidence type="ECO:0000313" key="5">
    <source>
        <dbReference type="Proteomes" id="UP000019140"/>
    </source>
</evidence>
<dbReference type="InterPro" id="IPR016130">
    <property type="entry name" value="Tyr_Pase_AS"/>
</dbReference>
<keyword evidence="5" id="KW-1185">Reference proteome</keyword>
<dbReference type="SUPFAM" id="SSF52799">
    <property type="entry name" value="(Phosphotyrosine protein) phosphatases II"/>
    <property type="match status" value="1"/>
</dbReference>
<dbReference type="Gene3D" id="3.90.190.10">
    <property type="entry name" value="Protein tyrosine phosphatase superfamily"/>
    <property type="match status" value="1"/>
</dbReference>
<accession>W4ME07</accession>
<dbReference type="InterPro" id="IPR029021">
    <property type="entry name" value="Prot-tyrosine_phosphatase-like"/>
</dbReference>
<dbReference type="AlphaFoldDB" id="W4ME07"/>
<dbReference type="InterPro" id="IPR020422">
    <property type="entry name" value="TYR_PHOSPHATASE_DUAL_dom"/>
</dbReference>
<feature type="domain" description="Tyrosine specific protein phosphatases" evidence="3">
    <location>
        <begin position="116"/>
        <end position="184"/>
    </location>
</feature>
<dbReference type="PROSITE" id="PS50054">
    <property type="entry name" value="TYR_PHOSPHATASE_DUAL"/>
    <property type="match status" value="1"/>
</dbReference>
<dbReference type="PANTHER" id="PTHR46274">
    <property type="entry name" value="PHOSPHATIDYLINOSITOL PHOSPHATASE"/>
    <property type="match status" value="1"/>
</dbReference>
<gene>
    <name evidence="4" type="ORF">ETSY2_08810</name>
</gene>